<gene>
    <name evidence="3" type="ORF">ACFQQL_01310</name>
</gene>
<dbReference type="Proteomes" id="UP001596455">
    <property type="component" value="Unassembled WGS sequence"/>
</dbReference>
<comment type="caution">
    <text evidence="3">The sequence shown here is derived from an EMBL/GenBank/DDBJ whole genome shotgun (WGS) entry which is preliminary data.</text>
</comment>
<protein>
    <submittedName>
        <fullName evidence="3">Zf-TFIIB domain-containing protein</fullName>
    </submittedName>
</protein>
<feature type="compositionally biased region" description="Pro residues" evidence="1">
    <location>
        <begin position="51"/>
        <end position="81"/>
    </location>
</feature>
<dbReference type="InterPro" id="IPR027392">
    <property type="entry name" value="TF_Znf"/>
</dbReference>
<accession>A0ABW2Q2L2</accession>
<organism evidence="3 4">
    <name type="scientific">Georgenia alba</name>
    <dbReference type="NCBI Taxonomy" id="2233858"/>
    <lineage>
        <taxon>Bacteria</taxon>
        <taxon>Bacillati</taxon>
        <taxon>Actinomycetota</taxon>
        <taxon>Actinomycetes</taxon>
        <taxon>Micrococcales</taxon>
        <taxon>Bogoriellaceae</taxon>
        <taxon>Georgenia</taxon>
    </lineage>
</organism>
<dbReference type="RefSeq" id="WP_382390467.1">
    <property type="nucleotide sequence ID" value="NZ_JBHTCQ010000001.1"/>
</dbReference>
<evidence type="ECO:0000259" key="2">
    <source>
        <dbReference type="Pfam" id="PF13453"/>
    </source>
</evidence>
<dbReference type="Pfam" id="PF13453">
    <property type="entry name" value="Zn_ribbon_TFIIB"/>
    <property type="match status" value="1"/>
</dbReference>
<keyword evidence="4" id="KW-1185">Reference proteome</keyword>
<evidence type="ECO:0000256" key="1">
    <source>
        <dbReference type="SAM" id="MobiDB-lite"/>
    </source>
</evidence>
<sequence>MQCPNDQTALVMSERKGIEVDYCPTCRGVWLDRGELDKIIDRSLDEYGPAQAPPPDPAAQQPPPAAPRRPAPEPMAPPSVYPPETAYPPRRRFGFGSADSPDEYGYYGDPRYRRRRRKESFLGDLFDF</sequence>
<proteinExistence type="predicted"/>
<dbReference type="EMBL" id="JBHTCQ010000001">
    <property type="protein sequence ID" value="MFC7403730.1"/>
    <property type="molecule type" value="Genomic_DNA"/>
</dbReference>
<evidence type="ECO:0000313" key="3">
    <source>
        <dbReference type="EMBL" id="MFC7403730.1"/>
    </source>
</evidence>
<reference evidence="4" key="1">
    <citation type="journal article" date="2019" name="Int. J. Syst. Evol. Microbiol.">
        <title>The Global Catalogue of Microorganisms (GCM) 10K type strain sequencing project: providing services to taxonomists for standard genome sequencing and annotation.</title>
        <authorList>
            <consortium name="The Broad Institute Genomics Platform"/>
            <consortium name="The Broad Institute Genome Sequencing Center for Infectious Disease"/>
            <person name="Wu L."/>
            <person name="Ma J."/>
        </authorList>
    </citation>
    <scope>NUCLEOTIDE SEQUENCE [LARGE SCALE GENOMIC DNA]</scope>
    <source>
        <strain evidence="4">JCM 1490</strain>
    </source>
</reference>
<name>A0ABW2Q2L2_9MICO</name>
<feature type="region of interest" description="Disordered" evidence="1">
    <location>
        <begin position="42"/>
        <end position="110"/>
    </location>
</feature>
<feature type="domain" description="Transcription factor zinc-finger" evidence="2">
    <location>
        <begin position="2"/>
        <end position="42"/>
    </location>
</feature>
<evidence type="ECO:0000313" key="4">
    <source>
        <dbReference type="Proteomes" id="UP001596455"/>
    </source>
</evidence>